<comment type="caution">
    <text evidence="1">The sequence shown here is derived from an EMBL/GenBank/DDBJ whole genome shotgun (WGS) entry which is preliminary data.</text>
</comment>
<keyword evidence="2" id="KW-1185">Reference proteome</keyword>
<dbReference type="RefSeq" id="WP_212713289.1">
    <property type="nucleotide sequence ID" value="NZ_BAAAFX010000014.1"/>
</dbReference>
<dbReference type="Proteomes" id="UP001596230">
    <property type="component" value="Unassembled WGS sequence"/>
</dbReference>
<name>A0ABW1VYT4_9GAMM</name>
<dbReference type="NCBIfam" id="NF040640">
    <property type="entry name" value="YcgZ_fam"/>
    <property type="match status" value="1"/>
</dbReference>
<gene>
    <name evidence="1" type="primary">ycgZ</name>
    <name evidence="1" type="ORF">ACFP9W_06880</name>
</gene>
<reference evidence="2" key="1">
    <citation type="journal article" date="2019" name="Int. J. Syst. Evol. Microbiol.">
        <title>The Global Catalogue of Microorganisms (GCM) 10K type strain sequencing project: providing services to taxonomists for standard genome sequencing and annotation.</title>
        <authorList>
            <consortium name="The Broad Institute Genomics Platform"/>
            <consortium name="The Broad Institute Genome Sequencing Center for Infectious Disease"/>
            <person name="Wu L."/>
            <person name="Ma J."/>
        </authorList>
    </citation>
    <scope>NUCLEOTIDE SEQUENCE [LARGE SCALE GENOMIC DNA]</scope>
    <source>
        <strain evidence="2">CGMCC 1.18518</strain>
    </source>
</reference>
<sequence length="77" mass="8416">MRQNVISPGSAGEIINYFNGSAEFSQQETLGQIVLEILSEGKNINRKALCGALLARIDHAATEDEGQHYQKLIGLLM</sequence>
<evidence type="ECO:0000313" key="2">
    <source>
        <dbReference type="Proteomes" id="UP001596230"/>
    </source>
</evidence>
<proteinExistence type="predicted"/>
<evidence type="ECO:0000313" key="1">
    <source>
        <dbReference type="EMBL" id="MFC6377813.1"/>
    </source>
</evidence>
<accession>A0ABW1VYT4</accession>
<organism evidence="1 2">
    <name type="scientific">Tatumella terrea</name>
    <dbReference type="NCBI Taxonomy" id="419007"/>
    <lineage>
        <taxon>Bacteria</taxon>
        <taxon>Pseudomonadati</taxon>
        <taxon>Pseudomonadota</taxon>
        <taxon>Gammaproteobacteria</taxon>
        <taxon>Enterobacterales</taxon>
        <taxon>Erwiniaceae</taxon>
        <taxon>Tatumella</taxon>
    </lineage>
</organism>
<dbReference type="EMBL" id="JBHSUB010000007">
    <property type="protein sequence ID" value="MFC6377813.1"/>
    <property type="molecule type" value="Genomic_DNA"/>
</dbReference>
<protein>
    <submittedName>
        <fullName evidence="1">Regulatory protein YcgZ</fullName>
    </submittedName>
</protein>